<gene>
    <name evidence="3" type="ORF">EV668_2180</name>
</gene>
<evidence type="ECO:0000313" key="4">
    <source>
        <dbReference type="Proteomes" id="UP000295122"/>
    </source>
</evidence>
<dbReference type="InterPro" id="IPR011006">
    <property type="entry name" value="CheY-like_superfamily"/>
</dbReference>
<reference evidence="3 4" key="1">
    <citation type="submission" date="2019-03" db="EMBL/GenBank/DDBJ databases">
        <title>Genomic Encyclopedia of Type Strains, Phase IV (KMG-IV): sequencing the most valuable type-strain genomes for metagenomic binning, comparative biology and taxonomic classification.</title>
        <authorList>
            <person name="Goeker M."/>
        </authorList>
    </citation>
    <scope>NUCLEOTIDE SEQUENCE [LARGE SCALE GENOMIC DNA]</scope>
    <source>
        <strain evidence="3 4">DSM 25903</strain>
    </source>
</reference>
<keyword evidence="4" id="KW-1185">Reference proteome</keyword>
<protein>
    <submittedName>
        <fullName evidence="3">Response regulator receiver domain-containing protein</fullName>
    </submittedName>
</protein>
<evidence type="ECO:0000313" key="3">
    <source>
        <dbReference type="EMBL" id="TDR94889.1"/>
    </source>
</evidence>
<dbReference type="Gene3D" id="3.40.50.2300">
    <property type="match status" value="1"/>
</dbReference>
<evidence type="ECO:0000259" key="2">
    <source>
        <dbReference type="PROSITE" id="PS50110"/>
    </source>
</evidence>
<dbReference type="SUPFAM" id="SSF52172">
    <property type="entry name" value="CheY-like"/>
    <property type="match status" value="1"/>
</dbReference>
<dbReference type="AlphaFoldDB" id="A0A4V3DZ28"/>
<dbReference type="OrthoDB" id="582170at2"/>
<sequence>MKDTPRPPPNGFAGLRVLVVEDEVAIALLLEDMLMDVGIEVVGPASRLAEGRALAEQERLDVAILDVNVAGEPVYPIVDILAARGIRFIFSTGYGAGGIDPAWRDRPVLQKPFSQAELEAALAQTVAVSGP</sequence>
<feature type="domain" description="Response regulatory" evidence="2">
    <location>
        <begin position="16"/>
        <end position="126"/>
    </location>
</feature>
<evidence type="ECO:0000256" key="1">
    <source>
        <dbReference type="PROSITE-ProRule" id="PRU00169"/>
    </source>
</evidence>
<dbReference type="PROSITE" id="PS50110">
    <property type="entry name" value="RESPONSE_REGULATORY"/>
    <property type="match status" value="1"/>
</dbReference>
<feature type="modified residue" description="4-aspartylphosphate" evidence="1">
    <location>
        <position position="66"/>
    </location>
</feature>
<dbReference type="InterPro" id="IPR001789">
    <property type="entry name" value="Sig_transdc_resp-reg_receiver"/>
</dbReference>
<organism evidence="3 4">
    <name type="scientific">Enterovirga rhinocerotis</name>
    <dbReference type="NCBI Taxonomy" id="1339210"/>
    <lineage>
        <taxon>Bacteria</taxon>
        <taxon>Pseudomonadati</taxon>
        <taxon>Pseudomonadota</taxon>
        <taxon>Alphaproteobacteria</taxon>
        <taxon>Hyphomicrobiales</taxon>
        <taxon>Methylobacteriaceae</taxon>
        <taxon>Enterovirga</taxon>
    </lineage>
</organism>
<dbReference type="Proteomes" id="UP000295122">
    <property type="component" value="Unassembled WGS sequence"/>
</dbReference>
<dbReference type="EMBL" id="SNZR01000011">
    <property type="protein sequence ID" value="TDR94889.1"/>
    <property type="molecule type" value="Genomic_DNA"/>
</dbReference>
<keyword evidence="1" id="KW-0597">Phosphoprotein</keyword>
<proteinExistence type="predicted"/>
<dbReference type="SMART" id="SM00448">
    <property type="entry name" value="REC"/>
    <property type="match status" value="1"/>
</dbReference>
<comment type="caution">
    <text evidence="3">The sequence shown here is derived from an EMBL/GenBank/DDBJ whole genome shotgun (WGS) entry which is preliminary data.</text>
</comment>
<name>A0A4V3DZ28_9HYPH</name>
<accession>A0A4V3DZ28</accession>
<dbReference type="RefSeq" id="WP_133769745.1">
    <property type="nucleotide sequence ID" value="NZ_SNZR01000011.1"/>
</dbReference>
<dbReference type="GO" id="GO:0000160">
    <property type="term" value="P:phosphorelay signal transduction system"/>
    <property type="evidence" value="ECO:0007669"/>
    <property type="project" value="InterPro"/>
</dbReference>